<dbReference type="GO" id="GO:0016493">
    <property type="term" value="F:C-C chemokine receptor activity"/>
    <property type="evidence" value="ECO:0000318"/>
    <property type="project" value="GO_Central"/>
</dbReference>
<keyword evidence="12" id="KW-1003">Cell membrane</keyword>
<evidence type="ECO:0000256" key="2">
    <source>
        <dbReference type="ARBA" id="ARBA00022692"/>
    </source>
</evidence>
<dbReference type="GO" id="GO:0006955">
    <property type="term" value="P:immune response"/>
    <property type="evidence" value="ECO:0000318"/>
    <property type="project" value="GO_Central"/>
</dbReference>
<dbReference type="GO" id="GO:0007204">
    <property type="term" value="P:positive regulation of cytosolic calcium ion concentration"/>
    <property type="evidence" value="ECO:0000318"/>
    <property type="project" value="GO_Central"/>
</dbReference>
<feature type="transmembrane region" description="Helical" evidence="12">
    <location>
        <begin position="292"/>
        <end position="317"/>
    </location>
</feature>
<dbReference type="GO" id="GO:0019722">
    <property type="term" value="P:calcium-mediated signaling"/>
    <property type="evidence" value="ECO:0000318"/>
    <property type="project" value="GO_Central"/>
</dbReference>
<dbReference type="Pfam" id="PF00001">
    <property type="entry name" value="7tm_1"/>
    <property type="match status" value="1"/>
</dbReference>
<evidence type="ECO:0000256" key="7">
    <source>
        <dbReference type="ARBA" id="ARBA00023170"/>
    </source>
</evidence>
<evidence type="ECO:0000256" key="3">
    <source>
        <dbReference type="ARBA" id="ARBA00022989"/>
    </source>
</evidence>
<evidence type="ECO:0000256" key="9">
    <source>
        <dbReference type="ARBA" id="ARBA00023224"/>
    </source>
</evidence>
<reference evidence="15" key="1">
    <citation type="submission" date="2025-08" db="UniProtKB">
        <authorList>
            <consortium name="RefSeq"/>
        </authorList>
    </citation>
    <scope>IDENTIFICATION</scope>
    <source>
        <strain evidence="15">J_2021</strain>
        <tissue evidence="15">Erythrocytes</tissue>
    </source>
</reference>
<evidence type="ECO:0000259" key="13">
    <source>
        <dbReference type="PROSITE" id="PS50262"/>
    </source>
</evidence>
<feature type="transmembrane region" description="Helical" evidence="12">
    <location>
        <begin position="39"/>
        <end position="66"/>
    </location>
</feature>
<sequence>MDTAALNASIGSISNITSLTPSEKSPRNHCSSIPDDFEFIFILVPIFYIIIFIVGILGNMIIVIGLTCFLQAKTVANIYIVNLAIADLSFVATLPLWAVSMAAKYEWTFGSFMCKFCATMSSMNMFSSIFLLTCLSIDRYFGIVHPMRSLKWRTQAKAKIVTFIVWASACAASFPTMYFRETYYSKKHQIITCAMKYPKQRVFWPNFVDLMKNIFGFVIPFLIQGGCYCLIYKNVLASKKSKVKNAKSDNILKVVLAMVSAFIVCWLPFQIASFLKVLVRITWISNCKVAQIINAVMPVTVCIAFSNSCVNPILYFFASKRFRNQLAIALRKSFSQSYRTTRTR</sequence>
<dbReference type="InterPro" id="IPR000248">
    <property type="entry name" value="ATII_rcpt"/>
</dbReference>
<keyword evidence="5 12" id="KW-0472">Membrane</keyword>
<keyword evidence="9 11" id="KW-0807">Transducer</keyword>
<dbReference type="PROSITE" id="PS00237">
    <property type="entry name" value="G_PROTEIN_RECEP_F1_1"/>
    <property type="match status" value="1"/>
</dbReference>
<dbReference type="GeneID" id="108707736"/>
<dbReference type="Gene3D" id="1.20.1070.10">
    <property type="entry name" value="Rhodopsin 7-helix transmembrane proteins"/>
    <property type="match status" value="1"/>
</dbReference>
<keyword evidence="8" id="KW-0325">Glycoprotein</keyword>
<dbReference type="OrthoDB" id="8804420at2759"/>
<evidence type="ECO:0000256" key="10">
    <source>
        <dbReference type="ARBA" id="ARBA00046119"/>
    </source>
</evidence>
<dbReference type="RefSeq" id="XP_018101210.2">
    <property type="nucleotide sequence ID" value="XM_018245721.2"/>
</dbReference>
<proteinExistence type="inferred from homology"/>
<evidence type="ECO:0000256" key="1">
    <source>
        <dbReference type="ARBA" id="ARBA00004141"/>
    </source>
</evidence>
<keyword evidence="4 11" id="KW-0297">G-protein coupled receptor</keyword>
<comment type="similarity">
    <text evidence="11">Belongs to the G-protein coupled receptor 1 family.</text>
</comment>
<keyword evidence="2 11" id="KW-0812">Transmembrane</keyword>
<dbReference type="PRINTS" id="PR00635">
    <property type="entry name" value="ANGIOTENSN1R"/>
</dbReference>
<dbReference type="GO" id="GO:0001596">
    <property type="term" value="F:angiotensin type I receptor activity"/>
    <property type="evidence" value="ECO:0007669"/>
    <property type="project" value="UniProtKB-UniRule"/>
</dbReference>
<gene>
    <name evidence="15" type="primary">LOC108707736</name>
</gene>
<accession>A0A8J0UFQ8</accession>
<feature type="transmembrane region" description="Helical" evidence="12">
    <location>
        <begin position="214"/>
        <end position="231"/>
    </location>
</feature>
<comment type="function">
    <text evidence="10">Receptor for angiotensin II, a vasoconstricting peptide, which acts as a key regulator of blood pressure and sodium retention by the kidney. The activated receptor in turn couples to G-alpha proteins G(q) (GNAQ, GNA11, GNA14 or GNA15) and thus activates phospholipase C and increases the cytosolic Ca(2+) concentrations, which in turn triggers cellular responses such as stimulation of protein kinase C.</text>
</comment>
<keyword evidence="14" id="KW-1185">Reference proteome</keyword>
<dbReference type="PANTHER" id="PTHR10489:SF949">
    <property type="entry name" value="TYPE-1 ANGIOTENSIN II RECEPTOR"/>
    <property type="match status" value="1"/>
</dbReference>
<organism evidence="14 15">
    <name type="scientific">Xenopus laevis</name>
    <name type="common">African clawed frog</name>
    <dbReference type="NCBI Taxonomy" id="8355"/>
    <lineage>
        <taxon>Eukaryota</taxon>
        <taxon>Metazoa</taxon>
        <taxon>Chordata</taxon>
        <taxon>Craniata</taxon>
        <taxon>Vertebrata</taxon>
        <taxon>Euteleostomi</taxon>
        <taxon>Amphibia</taxon>
        <taxon>Batrachia</taxon>
        <taxon>Anura</taxon>
        <taxon>Pipoidea</taxon>
        <taxon>Pipidae</taxon>
        <taxon>Xenopodinae</taxon>
        <taxon>Xenopus</taxon>
        <taxon>Xenopus</taxon>
    </lineage>
</organism>
<evidence type="ECO:0000256" key="6">
    <source>
        <dbReference type="ARBA" id="ARBA00023157"/>
    </source>
</evidence>
<dbReference type="InterPro" id="IPR000276">
    <property type="entry name" value="GPCR_Rhodpsn"/>
</dbReference>
<feature type="transmembrane region" description="Helical" evidence="12">
    <location>
        <begin position="158"/>
        <end position="179"/>
    </location>
</feature>
<evidence type="ECO:0000313" key="14">
    <source>
        <dbReference type="Proteomes" id="UP000186698"/>
    </source>
</evidence>
<dbReference type="PROSITE" id="PS50262">
    <property type="entry name" value="G_PROTEIN_RECEP_F1_2"/>
    <property type="match status" value="1"/>
</dbReference>
<protein>
    <recommendedName>
        <fullName evidence="12">Type-1 angiotensin II receptor</fullName>
    </recommendedName>
</protein>
<evidence type="ECO:0000256" key="8">
    <source>
        <dbReference type="ARBA" id="ARBA00023180"/>
    </source>
</evidence>
<dbReference type="Proteomes" id="UP000186698">
    <property type="component" value="Chromosome 2L"/>
</dbReference>
<feature type="transmembrane region" description="Helical" evidence="12">
    <location>
        <begin position="118"/>
        <end position="137"/>
    </location>
</feature>
<dbReference type="KEGG" id="xla:108707736"/>
<evidence type="ECO:0000313" key="15">
    <source>
        <dbReference type="RefSeq" id="XP_018101210.2"/>
    </source>
</evidence>
<keyword evidence="3 12" id="KW-1133">Transmembrane helix</keyword>
<feature type="domain" description="G-protein coupled receptors family 1 profile" evidence="13">
    <location>
        <begin position="58"/>
        <end position="315"/>
    </location>
</feature>
<name>A0A8J0UFQ8_XENLA</name>
<dbReference type="PANTHER" id="PTHR10489">
    <property type="entry name" value="CELL ADHESION MOLECULE"/>
    <property type="match status" value="1"/>
</dbReference>
<dbReference type="InterPro" id="IPR050119">
    <property type="entry name" value="CCR1-9-like"/>
</dbReference>
<keyword evidence="6" id="KW-1015">Disulfide bond</keyword>
<evidence type="ECO:0000256" key="11">
    <source>
        <dbReference type="RuleBase" id="RU000688"/>
    </source>
</evidence>
<dbReference type="GO" id="GO:0019229">
    <property type="term" value="P:regulation of vasoconstriction"/>
    <property type="evidence" value="ECO:0007669"/>
    <property type="project" value="UniProtKB-UniRule"/>
</dbReference>
<feature type="transmembrane region" description="Helical" evidence="12">
    <location>
        <begin position="78"/>
        <end position="98"/>
    </location>
</feature>
<evidence type="ECO:0000256" key="12">
    <source>
        <dbReference type="RuleBase" id="RU368058"/>
    </source>
</evidence>
<dbReference type="InterPro" id="IPR000190">
    <property type="entry name" value="ATII_AT1_rcpt"/>
</dbReference>
<dbReference type="GO" id="GO:0030593">
    <property type="term" value="P:neutrophil chemotaxis"/>
    <property type="evidence" value="ECO:0000318"/>
    <property type="project" value="GO_Central"/>
</dbReference>
<comment type="subcellular location">
    <subcellularLocation>
        <location evidence="12">Cell membrane</location>
        <topology evidence="12">Multi-pass membrane protein</topology>
    </subcellularLocation>
    <subcellularLocation>
        <location evidence="1">Membrane</location>
        <topology evidence="1">Multi-pass membrane protein</topology>
    </subcellularLocation>
</comment>
<dbReference type="InterPro" id="IPR017452">
    <property type="entry name" value="GPCR_Rhodpsn_7TM"/>
</dbReference>
<dbReference type="SUPFAM" id="SSF81321">
    <property type="entry name" value="Family A G protein-coupled receptor-like"/>
    <property type="match status" value="1"/>
</dbReference>
<keyword evidence="7 11" id="KW-0675">Receptor</keyword>
<dbReference type="AlphaFoldDB" id="A0A8J0UFQ8"/>
<feature type="transmembrane region" description="Helical" evidence="12">
    <location>
        <begin position="251"/>
        <end position="272"/>
    </location>
</feature>
<comment type="function">
    <text evidence="12">Receptor for angiotensin II, a vasoconstricting peptide, which acts as a key regulator of blood pressure and sodium retention by the kidney. The activated receptor in turn couples to G-alpha proteins G(q) and thus activates phospholipase C and increases the cytosolic Ca(2+) concentrations, which in turn triggers cellular responses such as stimulation of protein kinase C.</text>
</comment>
<dbReference type="PRINTS" id="PR00237">
    <property type="entry name" value="GPCRRHODOPSN"/>
</dbReference>
<evidence type="ECO:0000256" key="4">
    <source>
        <dbReference type="ARBA" id="ARBA00023040"/>
    </source>
</evidence>
<dbReference type="CTD" id="108707736"/>
<dbReference type="GO" id="GO:0019957">
    <property type="term" value="F:C-C chemokine binding"/>
    <property type="evidence" value="ECO:0000318"/>
    <property type="project" value="GO_Central"/>
</dbReference>
<dbReference type="PRINTS" id="PR00241">
    <property type="entry name" value="ANGIOTENSINR"/>
</dbReference>
<dbReference type="GO" id="GO:0009897">
    <property type="term" value="C:external side of plasma membrane"/>
    <property type="evidence" value="ECO:0000318"/>
    <property type="project" value="GO_Central"/>
</dbReference>
<evidence type="ECO:0000256" key="5">
    <source>
        <dbReference type="ARBA" id="ARBA00023136"/>
    </source>
</evidence>
<dbReference type="GO" id="GO:0004945">
    <property type="term" value="F:angiotensin type II receptor activity"/>
    <property type="evidence" value="ECO:0007669"/>
    <property type="project" value="UniProtKB-UniRule"/>
</dbReference>